<organism evidence="1 2">
    <name type="scientific">Dallia pectoralis</name>
    <name type="common">Alaska blackfish</name>
    <dbReference type="NCBI Taxonomy" id="75939"/>
    <lineage>
        <taxon>Eukaryota</taxon>
        <taxon>Metazoa</taxon>
        <taxon>Chordata</taxon>
        <taxon>Craniata</taxon>
        <taxon>Vertebrata</taxon>
        <taxon>Euteleostomi</taxon>
        <taxon>Actinopterygii</taxon>
        <taxon>Neopterygii</taxon>
        <taxon>Teleostei</taxon>
        <taxon>Protacanthopterygii</taxon>
        <taxon>Esociformes</taxon>
        <taxon>Umbridae</taxon>
        <taxon>Dallia</taxon>
    </lineage>
</organism>
<sequence>MAAAPLYCVCRQSYDVSRFMIECDICKDWFHGSCVQVEEHHAVDIDVYHCPNCDCRHGPSLMKRRNNSHRHDYTEPDDGKRPVQAGTFVFVQELRNRTFPSAEEILVQMQGHHVTQRYLETQGFQYPITVPRLDGLGLKLPPSRFSVRDVEEYVGGDKIVDVIDVARQADSKMKLREFVKYYYNPHRPKVLNVISLEFSDTKMAELVVVPDIAQKMSWVENYWPDDSFFPKPFVQKYCLMGVKDSYTDFHIDFGGTSVWYHVLWGEKIFYLIEPTQANLALYEAWSSSFNQSEVFFGDKVDKCYKCVVRQGTTVLIPTGWIHAVLTSQDCMAFGGNFLHNLNIGMQLRCYEMERRLKTPDLFKFPYFEAICWYVAKNLLENLKEFREDNCQPPAYLTDGVKALIVALKNWLKREVSEPASVEVPDHIRPNHLIKELTKEIRYLAEEQHSCGGGGVGGKPMKSQGSGAWPLTRSALDQASHLARRKARRLRHQHGHHHAPKTPSNLEILELHTRQVLKKLEVGPFEEEAPFCSTALAKFNKASVASAAAVERSLENNLCLVMCNGQIIRDVRCHTRMKSISVQDTERTGDHQREEILLNTEVNDSRQEPHRHPESEGKNNHLSSESNWSNHQLSTNGLEFFEKVNSALRKGAAVYSDISDSESEECCNTKKKDSSGEHMGSSEEDEKCRTERDTSSLPYQHQISQSLSRFQKPLKRELASPTTEEEAIEGMLSMAGLLYPQRPEESSTAQEPWWSSPARCSPGSGGKGPMSGEESQDSDSNSTLSNQDKQRAQLHVHEECCAKLSQRIQETHKFRDSQSSGSTSNSSESWGDRSPTRIQLEPGSEYQYCENSPSPHLHPSKRPAPSTPPISNQATKGKRPKKGMATAKQRLGKILKLSRNNHFLL</sequence>
<keyword evidence="2" id="KW-1185">Reference proteome</keyword>
<evidence type="ECO:0000313" key="1">
    <source>
        <dbReference type="EMBL" id="KAJ8002770.1"/>
    </source>
</evidence>
<accession>A0ACC2GH31</accession>
<proteinExistence type="predicted"/>
<evidence type="ECO:0000313" key="2">
    <source>
        <dbReference type="Proteomes" id="UP001157502"/>
    </source>
</evidence>
<name>A0ACC2GH31_DALPE</name>
<protein>
    <submittedName>
        <fullName evidence="1">Uncharacterized protein</fullName>
    </submittedName>
</protein>
<reference evidence="1" key="1">
    <citation type="submission" date="2021-05" db="EMBL/GenBank/DDBJ databases">
        <authorList>
            <person name="Pan Q."/>
            <person name="Jouanno E."/>
            <person name="Zahm M."/>
            <person name="Klopp C."/>
            <person name="Cabau C."/>
            <person name="Louis A."/>
            <person name="Berthelot C."/>
            <person name="Parey E."/>
            <person name="Roest Crollius H."/>
            <person name="Montfort J."/>
            <person name="Robinson-Rechavi M."/>
            <person name="Bouchez O."/>
            <person name="Lampietro C."/>
            <person name="Lopez Roques C."/>
            <person name="Donnadieu C."/>
            <person name="Postlethwait J."/>
            <person name="Bobe J."/>
            <person name="Dillon D."/>
            <person name="Chandos A."/>
            <person name="von Hippel F."/>
            <person name="Guiguen Y."/>
        </authorList>
    </citation>
    <scope>NUCLEOTIDE SEQUENCE</scope>
    <source>
        <strain evidence="1">YG-Jan2019</strain>
    </source>
</reference>
<dbReference type="Proteomes" id="UP001157502">
    <property type="component" value="Chromosome 13"/>
</dbReference>
<gene>
    <name evidence="1" type="ORF">DPEC_G00162400</name>
</gene>
<dbReference type="EMBL" id="CM055740">
    <property type="protein sequence ID" value="KAJ8002770.1"/>
    <property type="molecule type" value="Genomic_DNA"/>
</dbReference>
<comment type="caution">
    <text evidence="1">The sequence shown here is derived from an EMBL/GenBank/DDBJ whole genome shotgun (WGS) entry which is preliminary data.</text>
</comment>